<keyword evidence="6" id="KW-1185">Reference proteome</keyword>
<keyword evidence="1" id="KW-0677">Repeat</keyword>
<dbReference type="eggNOG" id="ENOG502R4YW">
    <property type="taxonomic scope" value="Eukaryota"/>
</dbReference>
<evidence type="ECO:0000259" key="3">
    <source>
        <dbReference type="Pfam" id="PF23598"/>
    </source>
</evidence>
<dbReference type="Pfam" id="PF23559">
    <property type="entry name" value="WHD_DRP"/>
    <property type="match status" value="1"/>
</dbReference>
<dbReference type="OrthoDB" id="1934998at2759"/>
<dbReference type="RefSeq" id="XP_014758249.1">
    <property type="nucleotide sequence ID" value="XM_014902763.2"/>
</dbReference>
<reference evidence="4" key="2">
    <citation type="submission" date="2017-06" db="EMBL/GenBank/DDBJ databases">
        <title>WGS assembly of Brachypodium distachyon.</title>
        <authorList>
            <consortium name="The International Brachypodium Initiative"/>
            <person name="Lucas S."/>
            <person name="Harmon-Smith M."/>
            <person name="Lail K."/>
            <person name="Tice H."/>
            <person name="Grimwood J."/>
            <person name="Bruce D."/>
            <person name="Barry K."/>
            <person name="Shu S."/>
            <person name="Lindquist E."/>
            <person name="Wang M."/>
            <person name="Pitluck S."/>
            <person name="Vogel J.P."/>
            <person name="Garvin D.F."/>
            <person name="Mockler T.C."/>
            <person name="Schmutz J."/>
            <person name="Rokhsar D."/>
            <person name="Bevan M.W."/>
        </authorList>
    </citation>
    <scope>NUCLEOTIDE SEQUENCE</scope>
    <source>
        <strain evidence="4">Bd21</strain>
    </source>
</reference>
<dbReference type="InterPro" id="IPR058922">
    <property type="entry name" value="WHD_DRP"/>
</dbReference>
<dbReference type="HOGENOM" id="CLU_010051_2_1_1"/>
<reference evidence="5" key="3">
    <citation type="submission" date="2018-08" db="UniProtKB">
        <authorList>
            <consortium name="EnsemblPlants"/>
        </authorList>
    </citation>
    <scope>IDENTIFICATION</scope>
    <source>
        <strain evidence="5">cv. Bd21</strain>
    </source>
</reference>
<dbReference type="ExpressionAtlas" id="I1IJX0">
    <property type="expression patterns" value="baseline"/>
</dbReference>
<gene>
    <name evidence="5" type="primary">LOC100838112</name>
    <name evidence="4" type="ORF">BRADI_4g11930v3</name>
</gene>
<dbReference type="OMA" id="SRDFCHL"/>
<dbReference type="PANTHER" id="PTHR47186">
    <property type="entry name" value="LEUCINE-RICH REPEAT-CONTAINING PROTEIN 57"/>
    <property type="match status" value="1"/>
</dbReference>
<evidence type="ECO:0000313" key="6">
    <source>
        <dbReference type="Proteomes" id="UP000008810"/>
    </source>
</evidence>
<dbReference type="EMBL" id="CM000883">
    <property type="protein sequence ID" value="KQJ87564.1"/>
    <property type="molecule type" value="Genomic_DNA"/>
</dbReference>
<dbReference type="InterPro" id="IPR055414">
    <property type="entry name" value="LRR_R13L4/SHOC2-like"/>
</dbReference>
<reference evidence="4 5" key="1">
    <citation type="journal article" date="2010" name="Nature">
        <title>Genome sequencing and analysis of the model grass Brachypodium distachyon.</title>
        <authorList>
            <consortium name="International Brachypodium Initiative"/>
        </authorList>
    </citation>
    <scope>NUCLEOTIDE SEQUENCE [LARGE SCALE GENOMIC DNA]</scope>
    <source>
        <strain evidence="4 5">Bd21</strain>
    </source>
</reference>
<dbReference type="SUPFAM" id="SSF52047">
    <property type="entry name" value="RNI-like"/>
    <property type="match status" value="1"/>
</dbReference>
<feature type="domain" description="Disease resistance R13L4/SHOC-2-like LRR" evidence="3">
    <location>
        <begin position="370"/>
        <end position="600"/>
    </location>
</feature>
<dbReference type="Proteomes" id="UP000008810">
    <property type="component" value="Chromosome 4"/>
</dbReference>
<dbReference type="GeneID" id="100838112"/>
<protein>
    <recommendedName>
        <fullName evidence="7">Rx N-terminal domain-containing protein</fullName>
    </recommendedName>
</protein>
<proteinExistence type="predicted"/>
<dbReference type="Pfam" id="PF23598">
    <property type="entry name" value="LRR_14"/>
    <property type="match status" value="1"/>
</dbReference>
<feature type="domain" description="Disease resistance protein winged helix" evidence="2">
    <location>
        <begin position="212"/>
        <end position="275"/>
    </location>
</feature>
<accession>I1IJX0</accession>
<sequence length="654" mass="73205">MPLLASAHPSARGVEEDILIPLLARLTTVCTALDAAAAAAAPPPIVSPEHPISSQPSAGTDATAAALEATTSHARALLEKIKGDMAALRRLFRRIDRTEKGIRYSFDPVEQHMDNAIQQQERPSVEHIHSQLLAVDAEIEAIRTKICAAYNLPLSDRDAGEDHDPPRPEATGVAMTRRMEELRYGPQMRHLKLAVSGLDARVRGSLLCLAAFPEGAVVKKRLLIHWWIGEGFVKSADAGKRRFDQLVAKGFIIPVRSALCGTVSRCTVRPWVLDLLMSLARTTSFLELDCSDFALARRVCLTGGKVLSRFSADARAIYNIDHKYVELDKGWFAGKKELCTLQLGQWRELGPREQIANPMASHIEVSGVERFADIQSCKSLRYISFRGISRIESLPDSIGNLRELVVLDLRACHNLEELGQGITKLDRLEYLDLSECHLLGGMPKGLGRLTRLQVLKGFVVANTNSKDPCHLNELTKLDKLRKLGIVIGKMAVPTDDEFLKLAEFAVLESLTIRWGLLASEKSRNEEGPAPHPVVMMKFALPPNLKKLDLHCFPLAEFPQWVPKGVKKLYIRGGKLATLSDEEGWDVEVLRLRFLRDLQYNHDTLQRCFKKLDPDHTEYTHVQTSWANNDVYHYMLFRTSWMAYFIGGLIVRCCY</sequence>
<evidence type="ECO:0000259" key="2">
    <source>
        <dbReference type="Pfam" id="PF23559"/>
    </source>
</evidence>
<evidence type="ECO:0008006" key="7">
    <source>
        <dbReference type="Google" id="ProtNLM"/>
    </source>
</evidence>
<dbReference type="AlphaFoldDB" id="I1IJX0"/>
<dbReference type="PANTHER" id="PTHR47186:SF54">
    <property type="entry name" value="DISEASE RESISTANCE RPP13-LIKE PROTEIN 4"/>
    <property type="match status" value="1"/>
</dbReference>
<dbReference type="EnsemblPlants" id="KQJ87564">
    <property type="protein sequence ID" value="KQJ87564"/>
    <property type="gene ID" value="BRADI_4g11930v3"/>
</dbReference>
<dbReference type="InterPro" id="IPR032675">
    <property type="entry name" value="LRR_dom_sf"/>
</dbReference>
<name>I1IJX0_BRADI</name>
<dbReference type="Gramene" id="KQJ87564">
    <property type="protein sequence ID" value="KQJ87564"/>
    <property type="gene ID" value="BRADI_4g11930v3"/>
</dbReference>
<evidence type="ECO:0000256" key="1">
    <source>
        <dbReference type="ARBA" id="ARBA00022737"/>
    </source>
</evidence>
<dbReference type="Gene3D" id="3.80.10.10">
    <property type="entry name" value="Ribonuclease Inhibitor"/>
    <property type="match status" value="1"/>
</dbReference>
<organism evidence="5">
    <name type="scientific">Brachypodium distachyon</name>
    <name type="common">Purple false brome</name>
    <name type="synonym">Trachynia distachya</name>
    <dbReference type="NCBI Taxonomy" id="15368"/>
    <lineage>
        <taxon>Eukaryota</taxon>
        <taxon>Viridiplantae</taxon>
        <taxon>Streptophyta</taxon>
        <taxon>Embryophyta</taxon>
        <taxon>Tracheophyta</taxon>
        <taxon>Spermatophyta</taxon>
        <taxon>Magnoliopsida</taxon>
        <taxon>Liliopsida</taxon>
        <taxon>Poales</taxon>
        <taxon>Poaceae</taxon>
        <taxon>BOP clade</taxon>
        <taxon>Pooideae</taxon>
        <taxon>Stipodae</taxon>
        <taxon>Brachypodieae</taxon>
        <taxon>Brachypodium</taxon>
    </lineage>
</organism>
<evidence type="ECO:0000313" key="4">
    <source>
        <dbReference type="EMBL" id="KQJ87564.1"/>
    </source>
</evidence>
<evidence type="ECO:0000313" key="5">
    <source>
        <dbReference type="EnsemblPlants" id="KQJ87564"/>
    </source>
</evidence>